<sequence>MTLTVTLAVLASALLHASWNALVKTGADRLMMMGWIAAATGLVALPFLPFIPLPGWDVAKILALSFVLHVGYKLFLVKGYEHGDFGQVYPLSRGLAPAIVTVVGAVWLGEILPTAAFVGVALIALGIVSLAFRRTNGAGLPNDPRALGYAFGTSLFIAAYTLNDGLGGRIAESPHIYVIWLFAGDGLIFFLFVLWRRGRAFLRPQRAMAYGFAGGVMSVIAYWLVIWAMTLAPLGPVAALRETSVVFAALISGLLLKEGLGWRAVAAACVVAAGVILLKV</sequence>
<dbReference type="KEGG" id="pla:Plav_2940"/>
<evidence type="ECO:0000313" key="4">
    <source>
        <dbReference type="Proteomes" id="UP000006377"/>
    </source>
</evidence>
<dbReference type="eggNOG" id="COG0697">
    <property type="taxonomic scope" value="Bacteria"/>
</dbReference>
<gene>
    <name evidence="3" type="ordered locus">Plav_2940</name>
</gene>
<dbReference type="Gene3D" id="1.10.3730.20">
    <property type="match status" value="2"/>
</dbReference>
<name>A7HXB4_PARL1</name>
<feature type="transmembrane region" description="Helical" evidence="1">
    <location>
        <begin position="260"/>
        <end position="278"/>
    </location>
</feature>
<feature type="transmembrane region" description="Helical" evidence="1">
    <location>
        <begin position="207"/>
        <end position="229"/>
    </location>
</feature>
<dbReference type="OrthoDB" id="9783707at2"/>
<keyword evidence="1" id="KW-0472">Membrane</keyword>
<dbReference type="Proteomes" id="UP000006377">
    <property type="component" value="Chromosome"/>
</dbReference>
<proteinExistence type="predicted"/>
<feature type="transmembrane region" description="Helical" evidence="1">
    <location>
        <begin position="30"/>
        <end position="51"/>
    </location>
</feature>
<keyword evidence="1" id="KW-1133">Transmembrane helix</keyword>
<evidence type="ECO:0000259" key="2">
    <source>
        <dbReference type="Pfam" id="PF00892"/>
    </source>
</evidence>
<dbReference type="STRING" id="402881.Plav_2940"/>
<evidence type="ECO:0000256" key="1">
    <source>
        <dbReference type="SAM" id="Phobius"/>
    </source>
</evidence>
<dbReference type="Pfam" id="PF00892">
    <property type="entry name" value="EamA"/>
    <property type="match status" value="1"/>
</dbReference>
<feature type="transmembrane region" description="Helical" evidence="1">
    <location>
        <begin position="175"/>
        <end position="195"/>
    </location>
</feature>
<dbReference type="InterPro" id="IPR037185">
    <property type="entry name" value="EmrE-like"/>
</dbReference>
<dbReference type="EMBL" id="CP000774">
    <property type="protein sequence ID" value="ABS64547.1"/>
    <property type="molecule type" value="Genomic_DNA"/>
</dbReference>
<dbReference type="HOGENOM" id="CLU_060016_3_0_5"/>
<organism evidence="3 4">
    <name type="scientific">Parvibaculum lavamentivorans (strain DS-1 / DSM 13023 / NCIMB 13966)</name>
    <dbReference type="NCBI Taxonomy" id="402881"/>
    <lineage>
        <taxon>Bacteria</taxon>
        <taxon>Pseudomonadati</taxon>
        <taxon>Pseudomonadota</taxon>
        <taxon>Alphaproteobacteria</taxon>
        <taxon>Hyphomicrobiales</taxon>
        <taxon>Parvibaculaceae</taxon>
        <taxon>Parvibaculum</taxon>
    </lineage>
</organism>
<dbReference type="InterPro" id="IPR000620">
    <property type="entry name" value="EamA_dom"/>
</dbReference>
<dbReference type="AlphaFoldDB" id="A7HXB4"/>
<evidence type="ECO:0000313" key="3">
    <source>
        <dbReference type="EMBL" id="ABS64547.1"/>
    </source>
</evidence>
<feature type="domain" description="EamA" evidence="2">
    <location>
        <begin position="149"/>
        <end position="278"/>
    </location>
</feature>
<keyword evidence="4" id="KW-1185">Reference proteome</keyword>
<reference evidence="3 4" key="1">
    <citation type="journal article" date="2011" name="Stand. Genomic Sci.">
        <title>Complete genome sequence of Parvibaculum lavamentivorans type strain (DS-1(T)).</title>
        <authorList>
            <person name="Schleheck D."/>
            <person name="Weiss M."/>
            <person name="Pitluck S."/>
            <person name="Bruce D."/>
            <person name="Land M.L."/>
            <person name="Han S."/>
            <person name="Saunders E."/>
            <person name="Tapia R."/>
            <person name="Detter C."/>
            <person name="Brettin T."/>
            <person name="Han J."/>
            <person name="Woyke T."/>
            <person name="Goodwin L."/>
            <person name="Pennacchio L."/>
            <person name="Nolan M."/>
            <person name="Cook A.M."/>
            <person name="Kjelleberg S."/>
            <person name="Thomas T."/>
        </authorList>
    </citation>
    <scope>NUCLEOTIDE SEQUENCE [LARGE SCALE GENOMIC DNA]</scope>
    <source>
        <strain evidence="4">DS-1 / DSM 13023 / NCIMB 13966</strain>
    </source>
</reference>
<feature type="transmembrane region" description="Helical" evidence="1">
    <location>
        <begin position="146"/>
        <end position="163"/>
    </location>
</feature>
<dbReference type="SUPFAM" id="SSF103481">
    <property type="entry name" value="Multidrug resistance efflux transporter EmrE"/>
    <property type="match status" value="2"/>
</dbReference>
<feature type="transmembrane region" description="Helical" evidence="1">
    <location>
        <begin position="95"/>
        <end position="125"/>
    </location>
</feature>
<keyword evidence="1" id="KW-0812">Transmembrane</keyword>
<dbReference type="RefSeq" id="WP_012111863.1">
    <property type="nucleotide sequence ID" value="NC_009719.1"/>
</dbReference>
<dbReference type="GO" id="GO:0016020">
    <property type="term" value="C:membrane"/>
    <property type="evidence" value="ECO:0007669"/>
    <property type="project" value="InterPro"/>
</dbReference>
<accession>A7HXB4</accession>
<protein>
    <recommendedName>
        <fullName evidence="2">EamA domain-containing protein</fullName>
    </recommendedName>
</protein>